<comment type="caution">
    <text evidence="5">The sequence shown here is derived from an EMBL/GenBank/DDBJ whole genome shotgun (WGS) entry which is preliminary data.</text>
</comment>
<dbReference type="InterPro" id="IPR029033">
    <property type="entry name" value="His_PPase_superfam"/>
</dbReference>
<dbReference type="SUPFAM" id="SSF53254">
    <property type="entry name" value="Phosphoglycerate mutase-like"/>
    <property type="match status" value="1"/>
</dbReference>
<dbReference type="PANTHER" id="PTHR11567">
    <property type="entry name" value="ACID PHOSPHATASE-RELATED"/>
    <property type="match status" value="1"/>
</dbReference>
<evidence type="ECO:0000313" key="5">
    <source>
        <dbReference type="EMBL" id="KAH7095627.1"/>
    </source>
</evidence>
<name>A0A8K0RIG7_9PLEO</name>
<dbReference type="AlphaFoldDB" id="A0A8K0RIG7"/>
<feature type="region of interest" description="Disordered" evidence="2">
    <location>
        <begin position="552"/>
        <end position="581"/>
    </location>
</feature>
<evidence type="ECO:0000313" key="6">
    <source>
        <dbReference type="Proteomes" id="UP000813461"/>
    </source>
</evidence>
<evidence type="ECO:0000256" key="2">
    <source>
        <dbReference type="SAM" id="MobiDB-lite"/>
    </source>
</evidence>
<dbReference type="GO" id="GO:0016791">
    <property type="term" value="F:phosphatase activity"/>
    <property type="evidence" value="ECO:0007669"/>
    <property type="project" value="TreeGrafter"/>
</dbReference>
<feature type="transmembrane region" description="Helical" evidence="3">
    <location>
        <begin position="461"/>
        <end position="488"/>
    </location>
</feature>
<keyword evidence="3" id="KW-0812">Transmembrane</keyword>
<dbReference type="PANTHER" id="PTHR11567:SF127">
    <property type="entry name" value="HISTIDINE ACID PHOSPHATASE"/>
    <property type="match status" value="1"/>
</dbReference>
<comment type="similarity">
    <text evidence="1">Belongs to the histidine acid phosphatase family.</text>
</comment>
<organism evidence="5 6">
    <name type="scientific">Paraphoma chrysanthemicola</name>
    <dbReference type="NCBI Taxonomy" id="798071"/>
    <lineage>
        <taxon>Eukaryota</taxon>
        <taxon>Fungi</taxon>
        <taxon>Dikarya</taxon>
        <taxon>Ascomycota</taxon>
        <taxon>Pezizomycotina</taxon>
        <taxon>Dothideomycetes</taxon>
        <taxon>Pleosporomycetidae</taxon>
        <taxon>Pleosporales</taxon>
        <taxon>Pleosporineae</taxon>
        <taxon>Phaeosphaeriaceae</taxon>
        <taxon>Paraphoma</taxon>
    </lineage>
</organism>
<gene>
    <name evidence="5" type="ORF">FB567DRAFT_35074</name>
</gene>
<dbReference type="Gene3D" id="3.40.50.1240">
    <property type="entry name" value="Phosphoglycerate mutase-like"/>
    <property type="match status" value="1"/>
</dbReference>
<keyword evidence="3" id="KW-1133">Transmembrane helix</keyword>
<dbReference type="Proteomes" id="UP000813461">
    <property type="component" value="Unassembled WGS sequence"/>
</dbReference>
<feature type="compositionally biased region" description="Basic and acidic residues" evidence="2">
    <location>
        <begin position="552"/>
        <end position="564"/>
    </location>
</feature>
<keyword evidence="3" id="KW-0472">Membrane</keyword>
<sequence>MHKFAIAALASAWIANAQENDTNTYHPHASFAFIRTGERTPVIRPGPSVLTALGATQMFELGQNFRTRYIAGNAPGRLGVEHIAGMSSRLNNDQVMVHTLNPPHLMSSAQAFMQGLYPPTNIASGNGSSMSSTGGLLSNGSAIDYPLGGYQYANIQSSGSLDPESVFLSGSSNCPIAQRDAMRYFTTSQFQQTRDANKALYQKLPLDWFEGNLRKDQLDFTYALEISDYLQYQYAHNSTIYRALTNDTEYEGVYNRVRDLADEVGWNVYGNTSTSATDADNQAIAGKTLAASILGAFQLLVVDKLNPGRKDDLSYPLNLYFGEQEPFVALISLMMADYRDTRFRSIPPFGSAMIFELFSTGTSADFPTNQEDLWVRFYFHNGTSYINNQLMAFPIFGNGPSRMDMPWSEFQDLFSRIMMSTLSDWCETCASPSLFCWGVDENNISLVLPASRQKHYPVSPAVSGVIGAIVTLVVAGLIFGLAMLLGGVRLHRVHKNKKSELGGFKGSAKLASDPDLSIAKNAAPPAGISFVPDSKRGHERVGSWELRQKEFGKDIGDQSRRESFDAIDAVASKPVQPDERV</sequence>
<feature type="signal peptide" evidence="4">
    <location>
        <begin position="1"/>
        <end position="17"/>
    </location>
</feature>
<feature type="chain" id="PRO_5035460668" evidence="4">
    <location>
        <begin position="18"/>
        <end position="581"/>
    </location>
</feature>
<reference evidence="5" key="1">
    <citation type="journal article" date="2021" name="Nat. Commun.">
        <title>Genetic determinants of endophytism in the Arabidopsis root mycobiome.</title>
        <authorList>
            <person name="Mesny F."/>
            <person name="Miyauchi S."/>
            <person name="Thiergart T."/>
            <person name="Pickel B."/>
            <person name="Atanasova L."/>
            <person name="Karlsson M."/>
            <person name="Huettel B."/>
            <person name="Barry K.W."/>
            <person name="Haridas S."/>
            <person name="Chen C."/>
            <person name="Bauer D."/>
            <person name="Andreopoulos W."/>
            <person name="Pangilinan J."/>
            <person name="LaButti K."/>
            <person name="Riley R."/>
            <person name="Lipzen A."/>
            <person name="Clum A."/>
            <person name="Drula E."/>
            <person name="Henrissat B."/>
            <person name="Kohler A."/>
            <person name="Grigoriev I.V."/>
            <person name="Martin F.M."/>
            <person name="Hacquard S."/>
        </authorList>
    </citation>
    <scope>NUCLEOTIDE SEQUENCE</scope>
    <source>
        <strain evidence="5">MPI-SDFR-AT-0120</strain>
    </source>
</reference>
<keyword evidence="6" id="KW-1185">Reference proteome</keyword>
<dbReference type="InterPro" id="IPR000560">
    <property type="entry name" value="His_Pase_clade-2"/>
</dbReference>
<keyword evidence="4" id="KW-0732">Signal</keyword>
<accession>A0A8K0RIG7</accession>
<evidence type="ECO:0000256" key="4">
    <source>
        <dbReference type="SAM" id="SignalP"/>
    </source>
</evidence>
<protein>
    <submittedName>
        <fullName evidence="5">Histidine phosphatase superfamily</fullName>
    </submittedName>
</protein>
<proteinExistence type="inferred from homology"/>
<evidence type="ECO:0000256" key="1">
    <source>
        <dbReference type="ARBA" id="ARBA00005375"/>
    </source>
</evidence>
<dbReference type="OrthoDB" id="258392at2759"/>
<dbReference type="InterPro" id="IPR050645">
    <property type="entry name" value="Histidine_acid_phosphatase"/>
</dbReference>
<dbReference type="Pfam" id="PF00328">
    <property type="entry name" value="His_Phos_2"/>
    <property type="match status" value="1"/>
</dbReference>
<evidence type="ECO:0000256" key="3">
    <source>
        <dbReference type="SAM" id="Phobius"/>
    </source>
</evidence>
<dbReference type="EMBL" id="JAGMVJ010000001">
    <property type="protein sequence ID" value="KAH7095627.1"/>
    <property type="molecule type" value="Genomic_DNA"/>
</dbReference>